<gene>
    <name evidence="1" type="ORF">ASU31_25140</name>
</gene>
<protein>
    <submittedName>
        <fullName evidence="1">Uncharacterized protein</fullName>
    </submittedName>
</protein>
<dbReference type="Proteomes" id="UP000051950">
    <property type="component" value="Unassembled WGS sequence"/>
</dbReference>
<accession>A0A0T5VI78</accession>
<comment type="caution">
    <text evidence="1">The sequence shown here is derived from an EMBL/GenBank/DDBJ whole genome shotgun (WGS) entry which is preliminary data.</text>
</comment>
<proteinExistence type="predicted"/>
<dbReference type="EMBL" id="LMZQ01000050">
    <property type="protein sequence ID" value="KRT13300.1"/>
    <property type="molecule type" value="Genomic_DNA"/>
</dbReference>
<reference evidence="1 2" key="1">
    <citation type="submission" date="2015-11" db="EMBL/GenBank/DDBJ databases">
        <title>Sequence of Pedobacter ginsenosidimutans.</title>
        <authorList>
            <person name="Carson E."/>
            <person name="Keyser V."/>
            <person name="Newman J."/>
            <person name="Miller J."/>
        </authorList>
    </citation>
    <scope>NUCLEOTIDE SEQUENCE [LARGE SCALE GENOMIC DNA]</scope>
    <source>
        <strain evidence="1 2">KACC 14530</strain>
    </source>
</reference>
<sequence length="59" mass="6711">MRQQCLGYELGVAISDTLDAPRPLPLMKNLSDYNVHFCASEDFFQSEVSFSLQNEKKPT</sequence>
<evidence type="ECO:0000313" key="1">
    <source>
        <dbReference type="EMBL" id="KRT13300.1"/>
    </source>
</evidence>
<name>A0A0T5VI78_9SPHI</name>
<evidence type="ECO:0000313" key="2">
    <source>
        <dbReference type="Proteomes" id="UP000051950"/>
    </source>
</evidence>
<dbReference type="AlphaFoldDB" id="A0A0T5VI78"/>
<keyword evidence="2" id="KW-1185">Reference proteome</keyword>
<organism evidence="1 2">
    <name type="scientific">Pedobacter ginsenosidimutans</name>
    <dbReference type="NCBI Taxonomy" id="687842"/>
    <lineage>
        <taxon>Bacteria</taxon>
        <taxon>Pseudomonadati</taxon>
        <taxon>Bacteroidota</taxon>
        <taxon>Sphingobacteriia</taxon>
        <taxon>Sphingobacteriales</taxon>
        <taxon>Sphingobacteriaceae</taxon>
        <taxon>Pedobacter</taxon>
    </lineage>
</organism>